<dbReference type="Proteomes" id="UP000008281">
    <property type="component" value="Unassembled WGS sequence"/>
</dbReference>
<evidence type="ECO:0000259" key="3">
    <source>
        <dbReference type="Pfam" id="PF03436"/>
    </source>
</evidence>
<organism evidence="5">
    <name type="scientific">Caenorhabditis remanei</name>
    <name type="common">Caenorhabditis vulgaris</name>
    <dbReference type="NCBI Taxonomy" id="31234"/>
    <lineage>
        <taxon>Eukaryota</taxon>
        <taxon>Metazoa</taxon>
        <taxon>Ecdysozoa</taxon>
        <taxon>Nematoda</taxon>
        <taxon>Chromadorea</taxon>
        <taxon>Rhabditida</taxon>
        <taxon>Rhabditina</taxon>
        <taxon>Rhabditomorpha</taxon>
        <taxon>Rhabditoidea</taxon>
        <taxon>Rhabditidae</taxon>
        <taxon>Peloderinae</taxon>
        <taxon>Caenorhabditis</taxon>
    </lineage>
</organism>
<name>E3MSM8_CAERE</name>
<evidence type="ECO:0000256" key="1">
    <source>
        <dbReference type="SAM" id="MobiDB-lite"/>
    </source>
</evidence>
<feature type="compositionally biased region" description="Polar residues" evidence="1">
    <location>
        <begin position="47"/>
        <end position="60"/>
    </location>
</feature>
<dbReference type="eggNOG" id="ENOG502TI8B">
    <property type="taxonomic scope" value="Eukaryota"/>
</dbReference>
<dbReference type="EMBL" id="DS268473">
    <property type="protein sequence ID" value="EFP08373.1"/>
    <property type="molecule type" value="Genomic_DNA"/>
</dbReference>
<evidence type="ECO:0000313" key="4">
    <source>
        <dbReference type="EMBL" id="EFP08373.1"/>
    </source>
</evidence>
<feature type="region of interest" description="Disordered" evidence="1">
    <location>
        <begin position="31"/>
        <end position="97"/>
    </location>
</feature>
<keyword evidence="5" id="KW-1185">Reference proteome</keyword>
<feature type="chain" id="PRO_5003177441" description="DUF281 domain-containing protein" evidence="2">
    <location>
        <begin position="19"/>
        <end position="382"/>
    </location>
</feature>
<feature type="domain" description="DUF281" evidence="3">
    <location>
        <begin position="127"/>
        <end position="179"/>
    </location>
</feature>
<dbReference type="PANTHER" id="PTHR36517:SF1">
    <property type="entry name" value="C6 DOMAIN-CONTAINING PROTEIN-RELATED"/>
    <property type="match status" value="1"/>
</dbReference>
<dbReference type="PANTHER" id="PTHR36517">
    <property type="entry name" value="PROTEIN CBG25732"/>
    <property type="match status" value="1"/>
</dbReference>
<evidence type="ECO:0000313" key="5">
    <source>
        <dbReference type="Proteomes" id="UP000008281"/>
    </source>
</evidence>
<dbReference type="HOGENOM" id="CLU_702565_0_0_1"/>
<dbReference type="FunCoup" id="E3MSM8">
    <property type="interactions" value="440"/>
</dbReference>
<feature type="domain" description="DUF281" evidence="3">
    <location>
        <begin position="189"/>
        <end position="243"/>
    </location>
</feature>
<keyword evidence="2" id="KW-0732">Signal</keyword>
<accession>E3MSM8</accession>
<dbReference type="InParanoid" id="E3MSM8"/>
<sequence length="382" mass="40877">MNPRLIVLTLLTLSLVEMCVRMIPPEEVSISTTASSLPTDKPGEVTTEGTATSSETDSPSTEVPVTDTPVTDTPVTDTPVTDTPVTDEPVTEDPTDQCTECDIGAIMRDSIPDVQFEFQDTTEAGQCTTNKVTCKRTDTMTCTDNKMLATTPTGQVSITDSTTTTEASATLTCANDGTYSPGTTENTVNGCKTATITCKRDDGQICTSVAVQVPSPAGFIEIASAMNTALATAELTCSADGKYISEGVEITELFCRFNTCAPPPPSCKTCSKAGIISIAAPAPPNVDYIYELTSLPDAACVEARIGCKTTDDRICKRIEMRVICMGLGFRFIFSMNTASWSDTFQCSSDGTFSYSGLFLYGPGVPLHFFYEHSVLERYIPMQ</sequence>
<feature type="compositionally biased region" description="Low complexity" evidence="1">
    <location>
        <begin position="61"/>
        <end position="88"/>
    </location>
</feature>
<gene>
    <name evidence="4" type="ORF">CRE_16221</name>
</gene>
<dbReference type="InterPro" id="IPR005098">
    <property type="entry name" value="DUF281"/>
</dbReference>
<evidence type="ECO:0000256" key="2">
    <source>
        <dbReference type="SAM" id="SignalP"/>
    </source>
</evidence>
<feature type="signal peptide" evidence="2">
    <location>
        <begin position="1"/>
        <end position="18"/>
    </location>
</feature>
<protein>
    <recommendedName>
        <fullName evidence="3">DUF281 domain-containing protein</fullName>
    </recommendedName>
</protein>
<dbReference type="AlphaFoldDB" id="E3MSM8"/>
<dbReference type="Pfam" id="PF03436">
    <property type="entry name" value="DUF281"/>
    <property type="match status" value="2"/>
</dbReference>
<proteinExistence type="predicted"/>
<reference evidence="4" key="1">
    <citation type="submission" date="2007-07" db="EMBL/GenBank/DDBJ databases">
        <title>PCAP assembly of the Caenorhabditis remanei genome.</title>
        <authorList>
            <consortium name="The Caenorhabditis remanei Sequencing Consortium"/>
            <person name="Wilson R.K."/>
        </authorList>
    </citation>
    <scope>NUCLEOTIDE SEQUENCE [LARGE SCALE GENOMIC DNA]</scope>
    <source>
        <strain evidence="4">PB4641</strain>
    </source>
</reference>